<dbReference type="EMBL" id="VYKK01000030">
    <property type="protein sequence ID" value="KAA8997195.1"/>
    <property type="molecule type" value="Genomic_DNA"/>
</dbReference>
<evidence type="ECO:0000313" key="2">
    <source>
        <dbReference type="Proteomes" id="UP000367750"/>
    </source>
</evidence>
<comment type="caution">
    <text evidence="1">The sequence shown here is derived from an EMBL/GenBank/DDBJ whole genome shotgun (WGS) entry which is preliminary data.</text>
</comment>
<gene>
    <name evidence="1" type="ORF">F4V43_18050</name>
</gene>
<sequence length="184" mass="20507">MRNGTPEKTVALIRGINVGGKTLKMETLRQELTARGFGKVKTYIQSGNVVFDSPAGSDDETARTLEQIIRETFGYSADVMVRSAAEWRAIVERNPYPPAAPEDGKRLHLFLLARELDEAALARLKPYGEAEDRIHVAGREMYVLFGTKMSDSPLFKLSLDKLLGLSATARNWNTVMKLAEMCEE</sequence>
<dbReference type="AlphaFoldDB" id="A0A5J5FUH0"/>
<dbReference type="OrthoDB" id="9806494at2"/>
<evidence type="ECO:0000313" key="1">
    <source>
        <dbReference type="EMBL" id="KAA8997195.1"/>
    </source>
</evidence>
<dbReference type="Gene3D" id="3.30.70.1280">
    <property type="entry name" value="SP0830-like domains"/>
    <property type="match status" value="1"/>
</dbReference>
<dbReference type="SUPFAM" id="SSF160379">
    <property type="entry name" value="SP0830-like"/>
    <property type="match status" value="1"/>
</dbReference>
<dbReference type="PIRSF" id="PIRSF008502">
    <property type="entry name" value="UCP008502"/>
    <property type="match status" value="1"/>
</dbReference>
<dbReference type="PANTHER" id="PTHR36439">
    <property type="entry name" value="BLL4334 PROTEIN"/>
    <property type="match status" value="1"/>
</dbReference>
<reference evidence="1 2" key="1">
    <citation type="submission" date="2019-09" db="EMBL/GenBank/DDBJ databases">
        <title>Bacillus ochoae sp. nov., Paenibacillus whitsoniae sp. nov., Paenibacillus spiritus sp. nov. Isolated from the Mars Exploration Rover during spacecraft assembly.</title>
        <authorList>
            <person name="Seuylemezian A."/>
            <person name="Vaishampayan P."/>
        </authorList>
    </citation>
    <scope>NUCLEOTIDE SEQUENCE [LARGE SCALE GENOMIC DNA]</scope>
    <source>
        <strain evidence="1 2">MER_111</strain>
    </source>
</reference>
<name>A0A5J5FUH0_9BACL</name>
<dbReference type="PANTHER" id="PTHR36439:SF1">
    <property type="entry name" value="DUF1697 DOMAIN-CONTAINING PROTEIN"/>
    <property type="match status" value="1"/>
</dbReference>
<dbReference type="InterPro" id="IPR012545">
    <property type="entry name" value="DUF1697"/>
</dbReference>
<accession>A0A5J5FUH0</accession>
<dbReference type="Pfam" id="PF08002">
    <property type="entry name" value="DUF1697"/>
    <property type="match status" value="1"/>
</dbReference>
<dbReference type="Proteomes" id="UP000367750">
    <property type="component" value="Unassembled WGS sequence"/>
</dbReference>
<organism evidence="1 2">
    <name type="scientific">Paenibacillus spiritus</name>
    <dbReference type="NCBI Taxonomy" id="2496557"/>
    <lineage>
        <taxon>Bacteria</taxon>
        <taxon>Bacillati</taxon>
        <taxon>Bacillota</taxon>
        <taxon>Bacilli</taxon>
        <taxon>Bacillales</taxon>
        <taxon>Paenibacillaceae</taxon>
        <taxon>Paenibacillus</taxon>
    </lineage>
</organism>
<proteinExistence type="predicted"/>
<dbReference type="RefSeq" id="WP_150459660.1">
    <property type="nucleotide sequence ID" value="NZ_VYKK01000030.1"/>
</dbReference>
<protein>
    <submittedName>
        <fullName evidence="1">DUF1697 domain-containing protein</fullName>
    </submittedName>
</protein>
<keyword evidence="2" id="KW-1185">Reference proteome</keyword>